<dbReference type="Gene3D" id="1.10.287.1060">
    <property type="entry name" value="ESAT-6-like"/>
    <property type="match status" value="1"/>
</dbReference>
<evidence type="ECO:0000313" key="3">
    <source>
        <dbReference type="Proteomes" id="UP000595897"/>
    </source>
</evidence>
<name>A0A7R7EJX1_9FIRM</name>
<dbReference type="NCBIfam" id="TIGR03930">
    <property type="entry name" value="WXG100_ESAT6"/>
    <property type="match status" value="1"/>
</dbReference>
<organism evidence="2 3">
    <name type="scientific">Anaeromicropila herbilytica</name>
    <dbReference type="NCBI Taxonomy" id="2785025"/>
    <lineage>
        <taxon>Bacteria</taxon>
        <taxon>Bacillati</taxon>
        <taxon>Bacillota</taxon>
        <taxon>Clostridia</taxon>
        <taxon>Lachnospirales</taxon>
        <taxon>Lachnospiraceae</taxon>
        <taxon>Anaeromicropila</taxon>
    </lineage>
</organism>
<gene>
    <name evidence="2" type="ORF">bsdtb5_12660</name>
</gene>
<sequence length="100" mass="11479">MALIQVTAARLRSEAEKLRTYNSNYKAQVSSLETVEGELNSMWEGEAKTAFHTAFQSDKVQMDNFYNAIEKYIQSLLTIAQKYEQAEQANTETAKTRNYK</sequence>
<dbReference type="Pfam" id="PF06013">
    <property type="entry name" value="WXG100"/>
    <property type="match status" value="1"/>
</dbReference>
<keyword evidence="3" id="KW-1185">Reference proteome</keyword>
<dbReference type="SUPFAM" id="SSF140453">
    <property type="entry name" value="EsxAB dimer-like"/>
    <property type="match status" value="1"/>
</dbReference>
<accession>A0A7R7EJX1</accession>
<dbReference type="RefSeq" id="WP_271715225.1">
    <property type="nucleotide sequence ID" value="NZ_AP024169.1"/>
</dbReference>
<evidence type="ECO:0000313" key="2">
    <source>
        <dbReference type="EMBL" id="BCN29971.1"/>
    </source>
</evidence>
<reference evidence="2 3" key="1">
    <citation type="submission" date="2020-11" db="EMBL/GenBank/DDBJ databases">
        <title>Draft genome sequencing of a Lachnospiraceae strain isolated from anoxic soil subjected to BSD treatment.</title>
        <authorList>
            <person name="Uek A."/>
            <person name="Tonouchi A."/>
        </authorList>
    </citation>
    <scope>NUCLEOTIDE SEQUENCE [LARGE SCALE GENOMIC DNA]</scope>
    <source>
        <strain evidence="2 3">TB5</strain>
    </source>
</reference>
<dbReference type="AlphaFoldDB" id="A0A7R7EJX1"/>
<dbReference type="InterPro" id="IPR036689">
    <property type="entry name" value="ESAT-6-like_sf"/>
</dbReference>
<dbReference type="KEGG" id="ahb:bsdtb5_12660"/>
<comment type="similarity">
    <text evidence="1">Belongs to the WXG100 family.</text>
</comment>
<dbReference type="EMBL" id="AP024169">
    <property type="protein sequence ID" value="BCN29971.1"/>
    <property type="molecule type" value="Genomic_DNA"/>
</dbReference>
<protein>
    <recommendedName>
        <fullName evidence="1">ESAT-6-like protein</fullName>
    </recommendedName>
</protein>
<dbReference type="Proteomes" id="UP000595897">
    <property type="component" value="Chromosome"/>
</dbReference>
<evidence type="ECO:0000256" key="1">
    <source>
        <dbReference type="RuleBase" id="RU362001"/>
    </source>
</evidence>
<dbReference type="InterPro" id="IPR010310">
    <property type="entry name" value="T7SS_ESAT-6-like"/>
</dbReference>
<proteinExistence type="inferred from homology"/>